<reference evidence="2 3" key="1">
    <citation type="journal article" date="2019" name="Int. J. Syst. Evol. Microbiol.">
        <title>The Global Catalogue of Microorganisms (GCM) 10K type strain sequencing project: providing services to taxonomists for standard genome sequencing and annotation.</title>
        <authorList>
            <consortium name="The Broad Institute Genomics Platform"/>
            <consortium name="The Broad Institute Genome Sequencing Center for Infectious Disease"/>
            <person name="Wu L."/>
            <person name="Ma J."/>
        </authorList>
    </citation>
    <scope>NUCLEOTIDE SEQUENCE [LARGE SCALE GENOMIC DNA]</scope>
    <source>
        <strain evidence="2 3">JCM 14924</strain>
    </source>
</reference>
<evidence type="ECO:0000313" key="3">
    <source>
        <dbReference type="Proteomes" id="UP001501391"/>
    </source>
</evidence>
<gene>
    <name evidence="2" type="ORF">GCM10009787_28040</name>
</gene>
<keyword evidence="1" id="KW-0472">Membrane</keyword>
<name>A0ABN3BGP0_9ACTN</name>
<dbReference type="Proteomes" id="UP001501391">
    <property type="component" value="Unassembled WGS sequence"/>
</dbReference>
<accession>A0ABN3BGP0</accession>
<evidence type="ECO:0008006" key="4">
    <source>
        <dbReference type="Google" id="ProtNLM"/>
    </source>
</evidence>
<proteinExistence type="predicted"/>
<protein>
    <recommendedName>
        <fullName evidence="4">DUF4352 domain-containing protein</fullName>
    </recommendedName>
</protein>
<evidence type="ECO:0000256" key="1">
    <source>
        <dbReference type="SAM" id="Phobius"/>
    </source>
</evidence>
<keyword evidence="1" id="KW-1133">Transmembrane helix</keyword>
<feature type="transmembrane region" description="Helical" evidence="1">
    <location>
        <begin position="20"/>
        <end position="43"/>
    </location>
</feature>
<sequence length="205" mass="21263">MPGMDTNPAPTTTEAAPGTRWVGGCAIAAIILLALVAYGAYALENLEKGIDGYGQMEQAGPSGHVSDPLGPGATAQFEDGLKITVSPPRAEAGGAYAFSVTYENGTDSAVRPGGRSREDSVSDIGQAALVVRPGKSHDDYVSDYDLDWLNDEASAAALLPPLAEGEKRTVPVRIKPTRAGIPVTVEVAVPDAGYRETAYFQLTAG</sequence>
<comment type="caution">
    <text evidence="2">The sequence shown here is derived from an EMBL/GenBank/DDBJ whole genome shotgun (WGS) entry which is preliminary data.</text>
</comment>
<dbReference type="EMBL" id="BAAAOQ010000008">
    <property type="protein sequence ID" value="GAA2195928.1"/>
    <property type="molecule type" value="Genomic_DNA"/>
</dbReference>
<keyword evidence="3" id="KW-1185">Reference proteome</keyword>
<keyword evidence="1" id="KW-0812">Transmembrane</keyword>
<evidence type="ECO:0000313" key="2">
    <source>
        <dbReference type="EMBL" id="GAA2195928.1"/>
    </source>
</evidence>
<organism evidence="2 3">
    <name type="scientific">Streptomyces bangladeshensis</name>
    <dbReference type="NCBI Taxonomy" id="295352"/>
    <lineage>
        <taxon>Bacteria</taxon>
        <taxon>Bacillati</taxon>
        <taxon>Actinomycetota</taxon>
        <taxon>Actinomycetes</taxon>
        <taxon>Kitasatosporales</taxon>
        <taxon>Streptomycetaceae</taxon>
        <taxon>Streptomyces</taxon>
    </lineage>
</organism>